<protein>
    <submittedName>
        <fullName evidence="2">DoxX family protein</fullName>
    </submittedName>
</protein>
<comment type="caution">
    <text evidence="2">The sequence shown here is derived from an EMBL/GenBank/DDBJ whole genome shotgun (WGS) entry which is preliminary data.</text>
</comment>
<gene>
    <name evidence="2" type="ORF">UT64_C0068G0004</name>
</gene>
<proteinExistence type="predicted"/>
<dbReference type="EMBL" id="LBXO01000068">
    <property type="protein sequence ID" value="KKR31236.1"/>
    <property type="molecule type" value="Genomic_DNA"/>
</dbReference>
<keyword evidence="1" id="KW-0472">Membrane</keyword>
<evidence type="ECO:0000313" key="3">
    <source>
        <dbReference type="Proteomes" id="UP000034137"/>
    </source>
</evidence>
<dbReference type="Proteomes" id="UP000034137">
    <property type="component" value="Unassembled WGS sequence"/>
</dbReference>
<evidence type="ECO:0000313" key="2">
    <source>
        <dbReference type="EMBL" id="KKR31236.1"/>
    </source>
</evidence>
<feature type="transmembrane region" description="Helical" evidence="1">
    <location>
        <begin position="130"/>
        <end position="150"/>
    </location>
</feature>
<accession>A0A0G0Q1M1</accession>
<reference evidence="2 3" key="1">
    <citation type="journal article" date="2015" name="Nature">
        <title>rRNA introns, odd ribosomes, and small enigmatic genomes across a large radiation of phyla.</title>
        <authorList>
            <person name="Brown C.T."/>
            <person name="Hug L.A."/>
            <person name="Thomas B.C."/>
            <person name="Sharon I."/>
            <person name="Castelle C.J."/>
            <person name="Singh A."/>
            <person name="Wilkins M.J."/>
            <person name="Williams K.H."/>
            <person name="Banfield J.F."/>
        </authorList>
    </citation>
    <scope>NUCLEOTIDE SEQUENCE [LARGE SCALE GENOMIC DNA]</scope>
</reference>
<sequence>MENINSKFTWPVLRLLMGWTFAWAFFDKLFGLGFATTEAKAWVNGGSPTLGFLKFATKDPLAEFYQGLAGNPSVDWLFMIGLLLIGVALILGIGVRIASVSGIVMLLLMYSAVLLPENNPFLDDHIINSIVLIGVMVSNSGNYFGLGNWWSNTTLVKKYPFLR</sequence>
<feature type="transmembrane region" description="Helical" evidence="1">
    <location>
        <begin position="12"/>
        <end position="35"/>
    </location>
</feature>
<organism evidence="2 3">
    <name type="scientific">Candidatus Falkowbacteria bacterium GW2011_GWF2_39_8</name>
    <dbReference type="NCBI Taxonomy" id="1618642"/>
    <lineage>
        <taxon>Bacteria</taxon>
        <taxon>Candidatus Falkowiibacteriota</taxon>
    </lineage>
</organism>
<evidence type="ECO:0000256" key="1">
    <source>
        <dbReference type="SAM" id="Phobius"/>
    </source>
</evidence>
<feature type="transmembrane region" description="Helical" evidence="1">
    <location>
        <begin position="76"/>
        <end position="109"/>
    </location>
</feature>
<dbReference type="AlphaFoldDB" id="A0A0G0Q1M1"/>
<keyword evidence="1" id="KW-1133">Transmembrane helix</keyword>
<name>A0A0G0Q1M1_9BACT</name>
<keyword evidence="1" id="KW-0812">Transmembrane</keyword>